<dbReference type="SMART" id="SM00986">
    <property type="entry name" value="UDG"/>
    <property type="match status" value="1"/>
</dbReference>
<evidence type="ECO:0000259" key="1">
    <source>
        <dbReference type="SMART" id="SM00986"/>
    </source>
</evidence>
<dbReference type="OrthoDB" id="9789139at2"/>
<dbReference type="PANTHER" id="PTHR42160:SF1">
    <property type="entry name" value="URACIL-DNA GLYCOSYLASE SUPERFAMILY PROTEIN"/>
    <property type="match status" value="1"/>
</dbReference>
<sequence length="200" mass="23066">MKKEFEQVFNEVEQDPRNAEYTQRGIKPIVQLSKQAKILIISQAPGKKVEETGIPFNDLSGKKLREWMGLDDNTFYSDKIAIMPMDFYYPGKAKSGDLPPRAFMKQYHTALLEQMPNIELIVLVGKYAIDAYLKEEAYPTLTETVKNYACYLPKYFPIVHPSPLNQGWRKKNPWFEENVVPVLREKIQACLGDTKKENAS</sequence>
<dbReference type="Gene3D" id="3.40.470.10">
    <property type="entry name" value="Uracil-DNA glycosylase-like domain"/>
    <property type="match status" value="1"/>
</dbReference>
<proteinExistence type="predicted"/>
<dbReference type="CDD" id="cd10033">
    <property type="entry name" value="UDG_like"/>
    <property type="match status" value="1"/>
</dbReference>
<dbReference type="SMART" id="SM00987">
    <property type="entry name" value="UreE_C"/>
    <property type="match status" value="1"/>
</dbReference>
<reference evidence="2 3" key="1">
    <citation type="submission" date="2016-11" db="EMBL/GenBank/DDBJ databases">
        <title>Description of two novel members of the family Erysipelotrichaceae: Ileibacterium lipovorans gen. nov., sp. nov. and Dubosiella newyorkensis, gen. nov., sp. nov.</title>
        <authorList>
            <person name="Cox L.M."/>
            <person name="Sohn J."/>
            <person name="Tyrrell K.L."/>
            <person name="Citron D.M."/>
            <person name="Lawson P.A."/>
            <person name="Patel N.B."/>
            <person name="Iizumi T."/>
            <person name="Perez-Perez G.I."/>
            <person name="Goldstein E.J."/>
            <person name="Blaser M.J."/>
        </authorList>
    </citation>
    <scope>NUCLEOTIDE SEQUENCE [LARGE SCALE GENOMIC DNA]</scope>
    <source>
        <strain evidence="2 3">NYU-BL-A4</strain>
    </source>
</reference>
<dbReference type="InterPro" id="IPR047124">
    <property type="entry name" value="HI_0220.2"/>
</dbReference>
<name>A0A1U7NP29_9FIRM</name>
<accession>A0A1U7NP29</accession>
<dbReference type="InterPro" id="IPR036895">
    <property type="entry name" value="Uracil-DNA_glycosylase-like_sf"/>
</dbReference>
<dbReference type="RefSeq" id="WP_076340865.1">
    <property type="nucleotide sequence ID" value="NZ_CAPDDE010000011.1"/>
</dbReference>
<dbReference type="STRING" id="1862672.BO225_03305"/>
<dbReference type="InterPro" id="IPR005122">
    <property type="entry name" value="Uracil-DNA_glycosylase-like"/>
</dbReference>
<dbReference type="Proteomes" id="UP000186705">
    <property type="component" value="Unassembled WGS sequence"/>
</dbReference>
<dbReference type="PANTHER" id="PTHR42160">
    <property type="entry name" value="URACIL-DNA GLYCOSYLASE SUPERFAMILY PROTEIN"/>
    <property type="match status" value="1"/>
</dbReference>
<dbReference type="AlphaFoldDB" id="A0A1U7NP29"/>
<keyword evidence="3" id="KW-1185">Reference proteome</keyword>
<dbReference type="Pfam" id="PF03167">
    <property type="entry name" value="UDG"/>
    <property type="match status" value="1"/>
</dbReference>
<dbReference type="SUPFAM" id="SSF52141">
    <property type="entry name" value="Uracil-DNA glycosylase-like"/>
    <property type="match status" value="1"/>
</dbReference>
<dbReference type="EMBL" id="MPKA01000053">
    <property type="protein sequence ID" value="OLU47238.1"/>
    <property type="molecule type" value="Genomic_DNA"/>
</dbReference>
<gene>
    <name evidence="2" type="ORF">BO225_03305</name>
</gene>
<comment type="caution">
    <text evidence="2">The sequence shown here is derived from an EMBL/GenBank/DDBJ whole genome shotgun (WGS) entry which is preliminary data.</text>
</comment>
<feature type="domain" description="Uracil-DNA glycosylase-like" evidence="1">
    <location>
        <begin position="29"/>
        <end position="184"/>
    </location>
</feature>
<evidence type="ECO:0000313" key="3">
    <source>
        <dbReference type="Proteomes" id="UP000186705"/>
    </source>
</evidence>
<dbReference type="GeneID" id="78274975"/>
<organism evidence="2 3">
    <name type="scientific">Dubosiella newyorkensis</name>
    <dbReference type="NCBI Taxonomy" id="1862672"/>
    <lineage>
        <taxon>Bacteria</taxon>
        <taxon>Bacillati</taxon>
        <taxon>Bacillota</taxon>
        <taxon>Erysipelotrichia</taxon>
        <taxon>Erysipelotrichales</taxon>
        <taxon>Erysipelotrichaceae</taxon>
        <taxon>Dubosiella</taxon>
    </lineage>
</organism>
<protein>
    <submittedName>
        <fullName evidence="2">Uracil-DNA glycosylase</fullName>
    </submittedName>
</protein>
<evidence type="ECO:0000313" key="2">
    <source>
        <dbReference type="EMBL" id="OLU47238.1"/>
    </source>
</evidence>